<accession>A0ABV9T939</accession>
<dbReference type="CDD" id="cd02440">
    <property type="entry name" value="AdoMet_MTases"/>
    <property type="match status" value="1"/>
</dbReference>
<dbReference type="InterPro" id="IPR048711">
    <property type="entry name" value="WHD_Rv2258c"/>
</dbReference>
<keyword evidence="3" id="KW-0808">Transferase</keyword>
<proteinExistence type="predicted"/>
<comment type="caution">
    <text evidence="3">The sequence shown here is derived from an EMBL/GenBank/DDBJ whole genome shotgun (WGS) entry which is preliminary data.</text>
</comment>
<dbReference type="InterPro" id="IPR029063">
    <property type="entry name" value="SAM-dependent_MTases_sf"/>
</dbReference>
<gene>
    <name evidence="3" type="ORF">ACFPFU_22340</name>
</gene>
<reference evidence="4" key="1">
    <citation type="journal article" date="2019" name="Int. J. Syst. Evol. Microbiol.">
        <title>The Global Catalogue of Microorganisms (GCM) 10K type strain sequencing project: providing services to taxonomists for standard genome sequencing and annotation.</title>
        <authorList>
            <consortium name="The Broad Institute Genomics Platform"/>
            <consortium name="The Broad Institute Genome Sequencing Center for Infectious Disease"/>
            <person name="Wu L."/>
            <person name="Ma J."/>
        </authorList>
    </citation>
    <scope>NUCLEOTIDE SEQUENCE [LARGE SCALE GENOMIC DNA]</scope>
    <source>
        <strain evidence="4">CGMCC 4.7466</strain>
    </source>
</reference>
<dbReference type="EMBL" id="JBHSJJ010000018">
    <property type="protein sequence ID" value="MFC4874460.1"/>
    <property type="molecule type" value="Genomic_DNA"/>
</dbReference>
<dbReference type="GO" id="GO:0008168">
    <property type="term" value="F:methyltransferase activity"/>
    <property type="evidence" value="ECO:0007669"/>
    <property type="project" value="UniProtKB-KW"/>
</dbReference>
<feature type="domain" description="Methyltransferase" evidence="1">
    <location>
        <begin position="171"/>
        <end position="287"/>
    </location>
</feature>
<sequence length="357" mass="39277">MQKFDTLKAENFAGSLIDTLNSGSLSLMISLGHRSGLFDTMAEMDFATSHEIADSAKLNERYVREWLGAMVTGRVIEYDAAANTYLLPAEHAAFLTRKAGADNIAVFTQYVAVLGRVEDDILECFKNGGGLPYDMFHRFHEVMAEDSGQSVLSSLESHILPLVPGLTGKLKAGIKMLDVGCGSGKIINKLASLFPDSHFTGMDLSGEAVSKARSEAFTKGVKNVEFIVRDLSDFHQSAPKEEFDFITTFDAIHDQGKPLNVLKGICRSLKPDGIYLMQDISGTGHLEKDKEHPIGTFLYTISCMHCMTVSLAQDGEGLGAMWGEEKTKEYLSRAGFTSIQTNKLAHDIQNNWYVVRK</sequence>
<dbReference type="GO" id="GO:0032259">
    <property type="term" value="P:methylation"/>
    <property type="evidence" value="ECO:0007669"/>
    <property type="project" value="UniProtKB-KW"/>
</dbReference>
<protein>
    <submittedName>
        <fullName evidence="3">Class I SAM-dependent methyltransferase</fullName>
    </submittedName>
</protein>
<dbReference type="Pfam" id="PF13847">
    <property type="entry name" value="Methyltransf_31"/>
    <property type="match status" value="1"/>
</dbReference>
<evidence type="ECO:0000259" key="2">
    <source>
        <dbReference type="Pfam" id="PF21320"/>
    </source>
</evidence>
<dbReference type="PANTHER" id="PTHR45128">
    <property type="entry name" value="METHYLTRANSFERASE TYPE 11"/>
    <property type="match status" value="1"/>
</dbReference>
<keyword evidence="4" id="KW-1185">Reference proteome</keyword>
<organism evidence="3 4">
    <name type="scientific">Negadavirga shengliensis</name>
    <dbReference type="NCBI Taxonomy" id="1389218"/>
    <lineage>
        <taxon>Bacteria</taxon>
        <taxon>Pseudomonadati</taxon>
        <taxon>Bacteroidota</taxon>
        <taxon>Cytophagia</taxon>
        <taxon>Cytophagales</taxon>
        <taxon>Cyclobacteriaceae</taxon>
        <taxon>Negadavirga</taxon>
    </lineage>
</organism>
<dbReference type="PANTHER" id="PTHR45128:SF1">
    <property type="entry name" value="S-ADENOSYLMETHIONINE-DEPENDENT METHYLTRANSFERASE RV2258C"/>
    <property type="match status" value="1"/>
</dbReference>
<dbReference type="Pfam" id="PF21320">
    <property type="entry name" value="WHD_Rv2258c"/>
    <property type="match status" value="1"/>
</dbReference>
<evidence type="ECO:0000313" key="3">
    <source>
        <dbReference type="EMBL" id="MFC4874460.1"/>
    </source>
</evidence>
<name>A0ABV9T939_9BACT</name>
<keyword evidence="3" id="KW-0489">Methyltransferase</keyword>
<feature type="domain" description="S-adenosylmethionine-dependent methyltransferase Rv2258c-like winged HTH" evidence="2">
    <location>
        <begin position="24"/>
        <end position="97"/>
    </location>
</feature>
<dbReference type="InterPro" id="IPR025714">
    <property type="entry name" value="Methyltranfer_dom"/>
</dbReference>
<evidence type="ECO:0000259" key="1">
    <source>
        <dbReference type="Pfam" id="PF13847"/>
    </source>
</evidence>
<dbReference type="SUPFAM" id="SSF53335">
    <property type="entry name" value="S-adenosyl-L-methionine-dependent methyltransferases"/>
    <property type="match status" value="1"/>
</dbReference>
<dbReference type="Gene3D" id="3.40.50.150">
    <property type="entry name" value="Vaccinia Virus protein VP39"/>
    <property type="match status" value="1"/>
</dbReference>
<evidence type="ECO:0000313" key="4">
    <source>
        <dbReference type="Proteomes" id="UP001595818"/>
    </source>
</evidence>
<dbReference type="InterPro" id="IPR053173">
    <property type="entry name" value="SAM-binding_MTase"/>
</dbReference>
<dbReference type="Proteomes" id="UP001595818">
    <property type="component" value="Unassembled WGS sequence"/>
</dbReference>